<sequence>MDKILNLNRLKKSKLVAVIRKPKRSQIFQIAEALVDSGVEALEVTVDTPGSFEIIAELKEKFQTRIIVGAGTVLDPETAKRAIEAGSDFIFSPIFDKETVYLTNRYGKISIPGVMTPTEIVKAYQAGADLLKVFPASSLGPRYFRELSGPLGHIPLMPTGGICLDNVAEFIQNGAVAVGVGSALLDKQAIEEGRFDVVRETAREFVKKIENAAVKKGEDQGEDYEV</sequence>
<dbReference type="InterPro" id="IPR013785">
    <property type="entry name" value="Aldolase_TIM"/>
</dbReference>
<dbReference type="EC" id="4.1.2.14" evidence="6"/>
<keyword evidence="5" id="KW-0119">Carbohydrate metabolism</keyword>
<keyword evidence="4 6" id="KW-0456">Lyase</keyword>
<comment type="caution">
    <text evidence="6">The sequence shown here is derived from an EMBL/GenBank/DDBJ whole genome shotgun (WGS) entry which is preliminary data.</text>
</comment>
<comment type="similarity">
    <text evidence="2">Belongs to the KHG/KDPG aldolase family.</text>
</comment>
<gene>
    <name evidence="6" type="primary">eda</name>
    <name evidence="6" type="ORF">LG52_1559</name>
</gene>
<dbReference type="OrthoDB" id="9802667at2"/>
<dbReference type="Gene3D" id="3.20.20.70">
    <property type="entry name" value="Aldolase class I"/>
    <property type="match status" value="1"/>
</dbReference>
<organism evidence="6 7">
    <name type="scientific">Geobacillus kaustophilus</name>
    <dbReference type="NCBI Taxonomy" id="1462"/>
    <lineage>
        <taxon>Bacteria</taxon>
        <taxon>Bacillati</taxon>
        <taxon>Bacillota</taxon>
        <taxon>Bacilli</taxon>
        <taxon>Bacillales</taxon>
        <taxon>Anoxybacillaceae</taxon>
        <taxon>Geobacillus</taxon>
        <taxon>Geobacillus thermoleovorans group</taxon>
    </lineage>
</organism>
<dbReference type="PATRIC" id="fig|1462.6.peg.1770"/>
<proteinExistence type="inferred from homology"/>
<dbReference type="Pfam" id="PF01081">
    <property type="entry name" value="Aldolase"/>
    <property type="match status" value="1"/>
</dbReference>
<reference evidence="6 7" key="1">
    <citation type="submission" date="2015-01" db="EMBL/GenBank/DDBJ databases">
        <authorList>
            <person name="Filippidou S."/>
            <person name="Jeanneret N."/>
            <person name="Russel-Delif L."/>
            <person name="Junier T."/>
            <person name="Wunderlin T."/>
            <person name="Molina V."/>
            <person name="Johnson S.L."/>
            <person name="Davenport K.W."/>
            <person name="Chain P.S."/>
            <person name="Dorador C."/>
            <person name="Junier P."/>
        </authorList>
    </citation>
    <scope>NUCLEOTIDE SEQUENCE [LARGE SCALE GENOMIC DNA]</scope>
    <source>
        <strain evidence="6 7">Et7/4</strain>
    </source>
</reference>
<dbReference type="InterPro" id="IPR000887">
    <property type="entry name" value="Aldlse_KDPG_KHG"/>
</dbReference>
<dbReference type="NCBIfam" id="TIGR01182">
    <property type="entry name" value="eda"/>
    <property type="match status" value="1"/>
</dbReference>
<dbReference type="AlphaFoldDB" id="A0A0D8BS10"/>
<dbReference type="SUPFAM" id="SSF51569">
    <property type="entry name" value="Aldolase"/>
    <property type="match status" value="1"/>
</dbReference>
<evidence type="ECO:0000256" key="1">
    <source>
        <dbReference type="ARBA" id="ARBA00004761"/>
    </source>
</evidence>
<dbReference type="RefSeq" id="WP_044731508.1">
    <property type="nucleotide sequence ID" value="NZ_JYBP01000003.1"/>
</dbReference>
<protein>
    <submittedName>
        <fullName evidence="6">2-dehydro-3-deoxyphosphogluconate aldolase/4-hydroxy-2-oxoglutarate aldolase family protein</fullName>
        <ecNumber evidence="6">4.1.2.14</ecNumber>
    </submittedName>
</protein>
<evidence type="ECO:0000256" key="3">
    <source>
        <dbReference type="ARBA" id="ARBA00011233"/>
    </source>
</evidence>
<name>A0A0D8BS10_GEOKU</name>
<comment type="subunit">
    <text evidence="3">Homotrimer.</text>
</comment>
<dbReference type="CDD" id="cd00452">
    <property type="entry name" value="KDPG_aldolase"/>
    <property type="match status" value="1"/>
</dbReference>
<dbReference type="GO" id="GO:0008675">
    <property type="term" value="F:2-dehydro-3-deoxy-phosphogluconate aldolase activity"/>
    <property type="evidence" value="ECO:0007669"/>
    <property type="project" value="UniProtKB-EC"/>
</dbReference>
<dbReference type="EMBL" id="JYBP01000003">
    <property type="protein sequence ID" value="KJE26915.1"/>
    <property type="molecule type" value="Genomic_DNA"/>
</dbReference>
<comment type="pathway">
    <text evidence="1">Carbohydrate acid metabolism.</text>
</comment>
<evidence type="ECO:0000256" key="2">
    <source>
        <dbReference type="ARBA" id="ARBA00006906"/>
    </source>
</evidence>
<dbReference type="PANTHER" id="PTHR30246:SF1">
    <property type="entry name" value="2-DEHYDRO-3-DEOXY-6-PHOSPHOGALACTONATE ALDOLASE-RELATED"/>
    <property type="match status" value="1"/>
</dbReference>
<dbReference type="Proteomes" id="UP000032522">
    <property type="component" value="Unassembled WGS sequence"/>
</dbReference>
<dbReference type="PANTHER" id="PTHR30246">
    <property type="entry name" value="2-KETO-3-DEOXY-6-PHOSPHOGLUCONATE ALDOLASE"/>
    <property type="match status" value="1"/>
</dbReference>
<evidence type="ECO:0000313" key="6">
    <source>
        <dbReference type="EMBL" id="KJE26915.1"/>
    </source>
</evidence>
<accession>A0A0D8BS10</accession>
<evidence type="ECO:0000256" key="4">
    <source>
        <dbReference type="ARBA" id="ARBA00023239"/>
    </source>
</evidence>
<evidence type="ECO:0000313" key="7">
    <source>
        <dbReference type="Proteomes" id="UP000032522"/>
    </source>
</evidence>
<evidence type="ECO:0000256" key="5">
    <source>
        <dbReference type="ARBA" id="ARBA00023277"/>
    </source>
</evidence>